<evidence type="ECO:0000256" key="10">
    <source>
        <dbReference type="NCBIfam" id="TIGR01397"/>
    </source>
</evidence>
<dbReference type="CDD" id="cd17908">
    <property type="entry name" value="FliM"/>
    <property type="match status" value="1"/>
</dbReference>
<name>A0A3S9SZX4_9FIRM</name>
<dbReference type="GO" id="GO:0050918">
    <property type="term" value="P:positive chemotaxis"/>
    <property type="evidence" value="ECO:0007669"/>
    <property type="project" value="TreeGrafter"/>
</dbReference>
<dbReference type="PIRSF" id="PIRSF002888">
    <property type="entry name" value="FliM"/>
    <property type="match status" value="1"/>
</dbReference>
<dbReference type="Pfam" id="PF01052">
    <property type="entry name" value="FliMN_C"/>
    <property type="match status" value="1"/>
</dbReference>
<dbReference type="Proteomes" id="UP000267250">
    <property type="component" value="Chromosome"/>
</dbReference>
<dbReference type="NCBIfam" id="TIGR01397">
    <property type="entry name" value="fliM_switch"/>
    <property type="match status" value="1"/>
</dbReference>
<dbReference type="GO" id="GO:0005886">
    <property type="term" value="C:plasma membrane"/>
    <property type="evidence" value="ECO:0007669"/>
    <property type="project" value="UniProtKB-SubCell"/>
</dbReference>
<evidence type="ECO:0000256" key="9">
    <source>
        <dbReference type="ARBA" id="ARBA00023143"/>
    </source>
</evidence>
<protein>
    <recommendedName>
        <fullName evidence="4 10">Flagellar motor switch protein FliM</fullName>
    </recommendedName>
</protein>
<evidence type="ECO:0000256" key="1">
    <source>
        <dbReference type="ARBA" id="ARBA00004117"/>
    </source>
</evidence>
<evidence type="ECO:0000256" key="4">
    <source>
        <dbReference type="ARBA" id="ARBA00021898"/>
    </source>
</evidence>
<organism evidence="12 13">
    <name type="scientific">Anoxybacter fermentans</name>
    <dbReference type="NCBI Taxonomy" id="1323375"/>
    <lineage>
        <taxon>Bacteria</taxon>
        <taxon>Bacillati</taxon>
        <taxon>Bacillota</taxon>
        <taxon>Clostridia</taxon>
        <taxon>Halanaerobiales</taxon>
        <taxon>Anoxybacter</taxon>
    </lineage>
</organism>
<reference evidence="12 13" key="1">
    <citation type="submission" date="2016-07" db="EMBL/GenBank/DDBJ databases">
        <title>Genome and transcriptome analysis of iron-reducing fermentative bacteria Anoxybacter fermentans.</title>
        <authorList>
            <person name="Zeng X."/>
            <person name="Shao Z."/>
        </authorList>
    </citation>
    <scope>NUCLEOTIDE SEQUENCE [LARGE SCALE GENOMIC DNA]</scope>
    <source>
        <strain evidence="12 13">DY22613</strain>
    </source>
</reference>
<dbReference type="OrthoDB" id="9806941at2"/>
<evidence type="ECO:0000259" key="11">
    <source>
        <dbReference type="Pfam" id="PF01052"/>
    </source>
</evidence>
<dbReference type="Gene3D" id="3.40.1550.10">
    <property type="entry name" value="CheC-like"/>
    <property type="match status" value="1"/>
</dbReference>
<dbReference type="GO" id="GO:0071978">
    <property type="term" value="P:bacterial-type flagellum-dependent swarming motility"/>
    <property type="evidence" value="ECO:0007669"/>
    <property type="project" value="TreeGrafter"/>
</dbReference>
<evidence type="ECO:0000313" key="12">
    <source>
        <dbReference type="EMBL" id="AZR73868.1"/>
    </source>
</evidence>
<dbReference type="Pfam" id="PF02154">
    <property type="entry name" value="FliM"/>
    <property type="match status" value="1"/>
</dbReference>
<dbReference type="RefSeq" id="WP_127017219.1">
    <property type="nucleotide sequence ID" value="NZ_CP016379.1"/>
</dbReference>
<dbReference type="PRINTS" id="PR00955">
    <property type="entry name" value="FLGMOTORFLIM"/>
</dbReference>
<evidence type="ECO:0000313" key="13">
    <source>
        <dbReference type="Proteomes" id="UP000267250"/>
    </source>
</evidence>
<dbReference type="InterPro" id="IPR028976">
    <property type="entry name" value="CheC-like_sf"/>
</dbReference>
<keyword evidence="7" id="KW-0283">Flagellar rotation</keyword>
<dbReference type="KEGG" id="aft:BBF96_10995"/>
<dbReference type="AlphaFoldDB" id="A0A3S9SZX4"/>
<evidence type="ECO:0000256" key="2">
    <source>
        <dbReference type="ARBA" id="ARBA00004202"/>
    </source>
</evidence>
<dbReference type="EMBL" id="CP016379">
    <property type="protein sequence ID" value="AZR73868.1"/>
    <property type="molecule type" value="Genomic_DNA"/>
</dbReference>
<keyword evidence="12" id="KW-0969">Cilium</keyword>
<evidence type="ECO:0000256" key="3">
    <source>
        <dbReference type="ARBA" id="ARBA00011049"/>
    </source>
</evidence>
<evidence type="ECO:0000256" key="6">
    <source>
        <dbReference type="ARBA" id="ARBA00022500"/>
    </source>
</evidence>
<dbReference type="PANTHER" id="PTHR30034:SF6">
    <property type="entry name" value="YOP PROTEINS TRANSLOCATION PROTEIN Q"/>
    <property type="match status" value="1"/>
</dbReference>
<evidence type="ECO:0000256" key="7">
    <source>
        <dbReference type="ARBA" id="ARBA00022779"/>
    </source>
</evidence>
<keyword evidence="6" id="KW-0145">Chemotaxis</keyword>
<dbReference type="GO" id="GO:0003774">
    <property type="term" value="F:cytoskeletal motor activity"/>
    <property type="evidence" value="ECO:0007669"/>
    <property type="project" value="InterPro"/>
</dbReference>
<dbReference type="SUPFAM" id="SSF103039">
    <property type="entry name" value="CheC-like"/>
    <property type="match status" value="1"/>
</dbReference>
<accession>A0A3S9SZX4</accession>
<keyword evidence="5" id="KW-1003">Cell membrane</keyword>
<dbReference type="SUPFAM" id="SSF101801">
    <property type="entry name" value="Surface presentation of antigens (SPOA)"/>
    <property type="match status" value="1"/>
</dbReference>
<sequence>MAEVLSQSEIDALLAALSSGSVDVEEIKGEEKKEKVRVYDFRTPDKLSKDQLRTLQMLHENFCRLLTTTLSAQIRSMVDVQVVSIEQLAYDEFIRSLPEPTILSIVDMAPLEGQILIEIAPAIGFAIIDRLFGGKGIPSVENRPFSDIEEIVLEKVIKWFLSCIPEAWENVVQLTPKLKEIESNPQFVQIIPHNDVVILVTLEARVAQGDGLINICIPYITIEPIVNKLNAQYWFSSIRKEQTAQNINALKRRIGAARLPIYAILGTTEITVRDLINLRPGDVIPLVEKTKDPVIVRVGNKPKFIAKPGTRNNRMAVKILDIINGEEESDDWS</sequence>
<gene>
    <name evidence="12" type="ORF">BBF96_10995</name>
</gene>
<evidence type="ECO:0000256" key="8">
    <source>
        <dbReference type="ARBA" id="ARBA00023136"/>
    </source>
</evidence>
<proteinExistence type="inferred from homology"/>
<dbReference type="InterPro" id="IPR036429">
    <property type="entry name" value="SpoA-like_sf"/>
</dbReference>
<dbReference type="InterPro" id="IPR001543">
    <property type="entry name" value="FliN-like_C"/>
</dbReference>
<dbReference type="PANTHER" id="PTHR30034">
    <property type="entry name" value="FLAGELLAR MOTOR SWITCH PROTEIN FLIM"/>
    <property type="match status" value="1"/>
</dbReference>
<keyword evidence="12" id="KW-0966">Cell projection</keyword>
<comment type="similarity">
    <text evidence="3">Belongs to the FliM family.</text>
</comment>
<dbReference type="InterPro" id="IPR001689">
    <property type="entry name" value="Flag_FliM"/>
</dbReference>
<feature type="domain" description="Flagellar motor switch protein FliN-like C-terminal" evidence="11">
    <location>
        <begin position="253"/>
        <end position="323"/>
    </location>
</feature>
<keyword evidence="13" id="KW-1185">Reference proteome</keyword>
<dbReference type="Gene3D" id="2.30.330.10">
    <property type="entry name" value="SpoA-like"/>
    <property type="match status" value="1"/>
</dbReference>
<keyword evidence="12" id="KW-0282">Flagellum</keyword>
<keyword evidence="8" id="KW-0472">Membrane</keyword>
<comment type="subcellular location">
    <subcellularLocation>
        <location evidence="1">Bacterial flagellum basal body</location>
    </subcellularLocation>
    <subcellularLocation>
        <location evidence="2">Cell membrane</location>
        <topology evidence="2">Peripheral membrane protein</topology>
    </subcellularLocation>
</comment>
<evidence type="ECO:0000256" key="5">
    <source>
        <dbReference type="ARBA" id="ARBA00022475"/>
    </source>
</evidence>
<keyword evidence="9" id="KW-0975">Bacterial flagellum</keyword>
<dbReference type="GO" id="GO:0009425">
    <property type="term" value="C:bacterial-type flagellum basal body"/>
    <property type="evidence" value="ECO:0007669"/>
    <property type="project" value="UniProtKB-SubCell"/>
</dbReference>